<proteinExistence type="inferred from homology"/>
<dbReference type="SUPFAM" id="SSF48264">
    <property type="entry name" value="Cytochrome P450"/>
    <property type="match status" value="1"/>
</dbReference>
<evidence type="ECO:0000256" key="6">
    <source>
        <dbReference type="ARBA" id="ARBA00023033"/>
    </source>
</evidence>
<evidence type="ECO:0000256" key="3">
    <source>
        <dbReference type="ARBA" id="ARBA00022723"/>
    </source>
</evidence>
<dbReference type="Pfam" id="PF00067">
    <property type="entry name" value="p450"/>
    <property type="match status" value="1"/>
</dbReference>
<dbReference type="EMBL" id="JEMC01002205">
    <property type="protein sequence ID" value="KYF89746.1"/>
    <property type="molecule type" value="Genomic_DNA"/>
</dbReference>
<evidence type="ECO:0000256" key="1">
    <source>
        <dbReference type="ARBA" id="ARBA00010617"/>
    </source>
</evidence>
<organism evidence="8 9">
    <name type="scientific">Sorangium cellulosum</name>
    <name type="common">Polyangium cellulosum</name>
    <dbReference type="NCBI Taxonomy" id="56"/>
    <lineage>
        <taxon>Bacteria</taxon>
        <taxon>Pseudomonadati</taxon>
        <taxon>Myxococcota</taxon>
        <taxon>Polyangia</taxon>
        <taxon>Polyangiales</taxon>
        <taxon>Polyangiaceae</taxon>
        <taxon>Sorangium</taxon>
    </lineage>
</organism>
<dbReference type="GO" id="GO:0036199">
    <property type="term" value="F:cholest-4-en-3-one 26-monooxygenase activity"/>
    <property type="evidence" value="ECO:0007669"/>
    <property type="project" value="TreeGrafter"/>
</dbReference>
<evidence type="ECO:0000313" key="9">
    <source>
        <dbReference type="Proteomes" id="UP000075515"/>
    </source>
</evidence>
<keyword evidence="4 7" id="KW-0560">Oxidoreductase</keyword>
<evidence type="ECO:0000256" key="2">
    <source>
        <dbReference type="ARBA" id="ARBA00022617"/>
    </source>
</evidence>
<dbReference type="PANTHER" id="PTHR46696:SF4">
    <property type="entry name" value="BIOTIN BIOSYNTHESIS CYTOCHROME P450"/>
    <property type="match status" value="1"/>
</dbReference>
<dbReference type="PANTHER" id="PTHR46696">
    <property type="entry name" value="P450, PUTATIVE (EUROFUNG)-RELATED"/>
    <property type="match status" value="1"/>
</dbReference>
<dbReference type="GO" id="GO:0020037">
    <property type="term" value="F:heme binding"/>
    <property type="evidence" value="ECO:0007669"/>
    <property type="project" value="InterPro"/>
</dbReference>
<dbReference type="InterPro" id="IPR002397">
    <property type="entry name" value="Cyt_P450_B"/>
</dbReference>
<dbReference type="FunFam" id="1.10.630.10:FF:000018">
    <property type="entry name" value="Cytochrome P450 monooxygenase"/>
    <property type="match status" value="1"/>
</dbReference>
<name>A0A150SBG9_SORCE</name>
<evidence type="ECO:0000256" key="4">
    <source>
        <dbReference type="ARBA" id="ARBA00023002"/>
    </source>
</evidence>
<evidence type="ECO:0000256" key="7">
    <source>
        <dbReference type="RuleBase" id="RU000461"/>
    </source>
</evidence>
<dbReference type="PROSITE" id="PS00086">
    <property type="entry name" value="CYTOCHROME_P450"/>
    <property type="match status" value="1"/>
</dbReference>
<protein>
    <submittedName>
        <fullName evidence="8">Cytochrome</fullName>
    </submittedName>
</protein>
<keyword evidence="6 7" id="KW-0503">Monooxygenase</keyword>
<reference evidence="8 9" key="1">
    <citation type="submission" date="2014-02" db="EMBL/GenBank/DDBJ databases">
        <title>The small core and large imbalanced accessory genome model reveals a collaborative survival strategy of Sorangium cellulosum strains in nature.</title>
        <authorList>
            <person name="Han K."/>
            <person name="Peng R."/>
            <person name="Blom J."/>
            <person name="Li Y.-Z."/>
        </authorList>
    </citation>
    <scope>NUCLEOTIDE SEQUENCE [LARGE SCALE GENOMIC DNA]</scope>
    <source>
        <strain evidence="8 9">So0149</strain>
    </source>
</reference>
<dbReference type="Proteomes" id="UP000075515">
    <property type="component" value="Unassembled WGS sequence"/>
</dbReference>
<keyword evidence="2 7" id="KW-0349">Heme</keyword>
<dbReference type="GO" id="GO:0008395">
    <property type="term" value="F:steroid hydroxylase activity"/>
    <property type="evidence" value="ECO:0007669"/>
    <property type="project" value="TreeGrafter"/>
</dbReference>
<dbReference type="PRINTS" id="PR00385">
    <property type="entry name" value="P450"/>
</dbReference>
<dbReference type="InterPro" id="IPR036396">
    <property type="entry name" value="Cyt_P450_sf"/>
</dbReference>
<evidence type="ECO:0000313" key="8">
    <source>
        <dbReference type="EMBL" id="KYF89746.1"/>
    </source>
</evidence>
<dbReference type="PRINTS" id="PR00359">
    <property type="entry name" value="BP450"/>
</dbReference>
<keyword evidence="3 7" id="KW-0479">Metal-binding</keyword>
<dbReference type="InterPro" id="IPR001128">
    <property type="entry name" value="Cyt_P450"/>
</dbReference>
<dbReference type="CDD" id="cd11032">
    <property type="entry name" value="P450_EryK-like"/>
    <property type="match status" value="1"/>
</dbReference>
<dbReference type="InterPro" id="IPR017972">
    <property type="entry name" value="Cyt_P450_CS"/>
</dbReference>
<gene>
    <name evidence="8" type="ORF">BE18_01360</name>
</gene>
<dbReference type="Gene3D" id="1.10.630.10">
    <property type="entry name" value="Cytochrome P450"/>
    <property type="match status" value="1"/>
</dbReference>
<keyword evidence="5 7" id="KW-0408">Iron</keyword>
<comment type="caution">
    <text evidence="8">The sequence shown here is derived from an EMBL/GenBank/DDBJ whole genome shotgun (WGS) entry which is preliminary data.</text>
</comment>
<dbReference type="AlphaFoldDB" id="A0A150SBG9"/>
<comment type="similarity">
    <text evidence="1 7">Belongs to the cytochrome P450 family.</text>
</comment>
<evidence type="ECO:0000256" key="5">
    <source>
        <dbReference type="ARBA" id="ARBA00023004"/>
    </source>
</evidence>
<dbReference type="GO" id="GO:0005506">
    <property type="term" value="F:iron ion binding"/>
    <property type="evidence" value="ECO:0007669"/>
    <property type="project" value="InterPro"/>
</dbReference>
<sequence>MNLFPDEIRRDPYPLYEQMRSSSPALHIAPFDLWMIFDYEGVKRALTDHDAFSSAVTPPTGKAPEWIVFSDPPRHTKLRGIVQRAFTPRSIAGLEPRIRELSRELLDQRIEHGTMDLAADYAGPLPTMVIAEMIGIPAEDRARFMRWSEAIVNLSHTLSGGEEAARVVSEHAAVKEEMKAYVADLLDARRRAPEDDLLTRLVEAEVDGERLNEDELLNFFQFLLAAGTETTTNLIDNAILCLLESPSELARVRAAPDLVPSAIEEVLRHRSPLQMVFRETRRAIEVHGQTIPAGKLVLPVIGSANRDPQQFRDPGRFDVARDPNPHVGFGHGIHFCIGASLARLEARIALPDLLTRLRGLELASKEPWEPRKALIVHGPARLPVCFEPGRRAGGRAAGAHAASP</sequence>
<accession>A0A150SBG9</accession>
<dbReference type="GO" id="GO:0006707">
    <property type="term" value="P:cholesterol catabolic process"/>
    <property type="evidence" value="ECO:0007669"/>
    <property type="project" value="TreeGrafter"/>
</dbReference>